<dbReference type="GO" id="GO:0046503">
    <property type="term" value="P:glycerolipid catabolic process"/>
    <property type="evidence" value="ECO:0007669"/>
    <property type="project" value="TreeGrafter"/>
</dbReference>
<evidence type="ECO:0000313" key="3">
    <source>
        <dbReference type="Proteomes" id="UP000292452"/>
    </source>
</evidence>
<dbReference type="Pfam" id="PF00561">
    <property type="entry name" value="Abhydrolase_1"/>
    <property type="match status" value="1"/>
</dbReference>
<reference evidence="2 3" key="1">
    <citation type="submission" date="2019-02" db="EMBL/GenBank/DDBJ databases">
        <title>Draft Genome Sequence of Streptomyces sp. AM-2504, identified by 16S rRNA comparative analysis as a Streptomyces Kasugaensis strain.</title>
        <authorList>
            <person name="Napolioni V."/>
            <person name="Giuliodori A.M."/>
            <person name="Spurio R."/>
            <person name="Fabbretti A."/>
        </authorList>
    </citation>
    <scope>NUCLEOTIDE SEQUENCE [LARGE SCALE GENOMIC DNA]</scope>
    <source>
        <strain evidence="2 3">AM-2504</strain>
    </source>
</reference>
<dbReference type="InterPro" id="IPR029058">
    <property type="entry name" value="AB_hydrolase_fold"/>
</dbReference>
<dbReference type="InterPro" id="IPR050471">
    <property type="entry name" value="AB_hydrolase"/>
</dbReference>
<sequence length="308" mass="32823">MSRPAPGPVRFARNGAVRLALTDHGGTGGDPLLLVMGLAASRFWWPQGLLDALVDRGFHVVVYDQRDAGESTHLPGAPRRTPLATLFRRQPPAYGAEDLTDDAAAVLDAVGWASAHLFGHSMGGLLAQRIALRHPGRVRSVTSSSALPSDAKGLGVLRYLRLGTPLRMARMRFPEGRDGDLALALAVGRALASPGYPFDADEVRDTVAREAARGISGFRDQDAQSRQIGAKWHGGRLAELRMPALVLHGEGDQILRTAAGRRTAAAIPGARLVTFPGVGHFLPREVWPRYADEIRALADHAAGATATA</sequence>
<dbReference type="PANTHER" id="PTHR43433">
    <property type="entry name" value="HYDROLASE, ALPHA/BETA FOLD FAMILY PROTEIN"/>
    <property type="match status" value="1"/>
</dbReference>
<proteinExistence type="predicted"/>
<keyword evidence="3" id="KW-1185">Reference proteome</keyword>
<dbReference type="EMBL" id="SIXH01000199">
    <property type="protein sequence ID" value="TBO57717.1"/>
    <property type="molecule type" value="Genomic_DNA"/>
</dbReference>
<dbReference type="PANTHER" id="PTHR43433:SF5">
    <property type="entry name" value="AB HYDROLASE-1 DOMAIN-CONTAINING PROTEIN"/>
    <property type="match status" value="1"/>
</dbReference>
<protein>
    <submittedName>
        <fullName evidence="2">Alpha/beta hydrolase</fullName>
    </submittedName>
</protein>
<organism evidence="2 3">
    <name type="scientific">Streptomyces kasugaensis</name>
    <dbReference type="NCBI Taxonomy" id="1946"/>
    <lineage>
        <taxon>Bacteria</taxon>
        <taxon>Bacillati</taxon>
        <taxon>Actinomycetota</taxon>
        <taxon>Actinomycetes</taxon>
        <taxon>Kitasatosporales</taxon>
        <taxon>Streptomycetaceae</taxon>
        <taxon>Streptomyces</taxon>
    </lineage>
</organism>
<dbReference type="Gene3D" id="3.40.50.1820">
    <property type="entry name" value="alpha/beta hydrolase"/>
    <property type="match status" value="1"/>
</dbReference>
<accession>A0A4Q9HRW6</accession>
<evidence type="ECO:0000313" key="2">
    <source>
        <dbReference type="EMBL" id="TBO57717.1"/>
    </source>
</evidence>
<comment type="caution">
    <text evidence="2">The sequence shown here is derived from an EMBL/GenBank/DDBJ whole genome shotgun (WGS) entry which is preliminary data.</text>
</comment>
<feature type="domain" description="AB hydrolase-1" evidence="1">
    <location>
        <begin position="31"/>
        <end position="282"/>
    </location>
</feature>
<dbReference type="Proteomes" id="UP000292452">
    <property type="component" value="Unassembled WGS sequence"/>
</dbReference>
<name>A0A4Q9HRW6_STRKA</name>
<evidence type="ECO:0000259" key="1">
    <source>
        <dbReference type="Pfam" id="PF00561"/>
    </source>
</evidence>
<keyword evidence="2" id="KW-0378">Hydrolase</keyword>
<dbReference type="AlphaFoldDB" id="A0A4Q9HRW6"/>
<dbReference type="InterPro" id="IPR000073">
    <property type="entry name" value="AB_hydrolase_1"/>
</dbReference>
<dbReference type="SUPFAM" id="SSF53474">
    <property type="entry name" value="alpha/beta-Hydrolases"/>
    <property type="match status" value="1"/>
</dbReference>
<dbReference type="RefSeq" id="WP_131124413.1">
    <property type="nucleotide sequence ID" value="NZ_SIXH01000199.1"/>
</dbReference>
<dbReference type="GO" id="GO:0004806">
    <property type="term" value="F:triacylglycerol lipase activity"/>
    <property type="evidence" value="ECO:0007669"/>
    <property type="project" value="TreeGrafter"/>
</dbReference>
<gene>
    <name evidence="2" type="ORF">EYS09_21230</name>
</gene>